<dbReference type="GO" id="GO:0007464">
    <property type="term" value="P:R3/R4 cell fate commitment"/>
    <property type="evidence" value="ECO:0007669"/>
    <property type="project" value="UniProtKB-ARBA"/>
</dbReference>
<dbReference type="GO" id="GO:0006357">
    <property type="term" value="P:regulation of transcription by RNA polymerase II"/>
    <property type="evidence" value="ECO:0007669"/>
    <property type="project" value="TreeGrafter"/>
</dbReference>
<dbReference type="PROSITE" id="PS50157">
    <property type="entry name" value="ZINC_FINGER_C2H2_2"/>
    <property type="match status" value="1"/>
</dbReference>
<evidence type="ECO:0000256" key="3">
    <source>
        <dbReference type="ARBA" id="ARBA00022782"/>
    </source>
</evidence>
<proteinExistence type="predicted"/>
<keyword evidence="6" id="KW-0804">Transcription</keyword>
<keyword evidence="9" id="KW-0862">Zinc</keyword>
<dbReference type="GO" id="GO:0008406">
    <property type="term" value="P:gonad development"/>
    <property type="evidence" value="ECO:0007669"/>
    <property type="project" value="UniProtKB-ARBA"/>
</dbReference>
<dbReference type="InterPro" id="IPR051095">
    <property type="entry name" value="Dros_DevTransReg"/>
</dbReference>
<protein>
    <recommendedName>
        <fullName evidence="15">Broad-complex</fullName>
    </recommendedName>
</protein>
<evidence type="ECO:0000256" key="1">
    <source>
        <dbReference type="ARBA" id="ARBA00004123"/>
    </source>
</evidence>
<keyword evidence="5" id="KW-0805">Transcription regulation</keyword>
<name>A0AAN9T5X2_9HEMI</name>
<dbReference type="GO" id="GO:0008270">
    <property type="term" value="F:zinc ion binding"/>
    <property type="evidence" value="ECO:0007669"/>
    <property type="project" value="UniProtKB-KW"/>
</dbReference>
<dbReference type="InterPro" id="IPR000210">
    <property type="entry name" value="BTB/POZ_dom"/>
</dbReference>
<dbReference type="GO" id="GO:0035167">
    <property type="term" value="P:larval lymph gland hemopoiesis"/>
    <property type="evidence" value="ECO:0007669"/>
    <property type="project" value="UniProtKB-ARBA"/>
</dbReference>
<evidence type="ECO:0000259" key="12">
    <source>
        <dbReference type="PROSITE" id="PS50157"/>
    </source>
</evidence>
<evidence type="ECO:0000313" key="13">
    <source>
        <dbReference type="EMBL" id="KAK7575467.1"/>
    </source>
</evidence>
<dbReference type="Gene3D" id="3.30.160.60">
    <property type="entry name" value="Classic Zinc Finger"/>
    <property type="match status" value="1"/>
</dbReference>
<dbReference type="GO" id="GO:0005634">
    <property type="term" value="C:nucleus"/>
    <property type="evidence" value="ECO:0007669"/>
    <property type="project" value="UniProtKB-SubCell"/>
</dbReference>
<evidence type="ECO:0000313" key="14">
    <source>
        <dbReference type="Proteomes" id="UP001367676"/>
    </source>
</evidence>
<feature type="compositionally biased region" description="Acidic residues" evidence="10">
    <location>
        <begin position="134"/>
        <end position="159"/>
    </location>
</feature>
<evidence type="ECO:0000256" key="4">
    <source>
        <dbReference type="ARBA" id="ARBA00022902"/>
    </source>
</evidence>
<keyword evidence="9" id="KW-0479">Metal-binding</keyword>
<dbReference type="PROSITE" id="PS50097">
    <property type="entry name" value="BTB"/>
    <property type="match status" value="1"/>
</dbReference>
<keyword evidence="4" id="KW-0524">Neurogenesis</keyword>
<evidence type="ECO:0000256" key="6">
    <source>
        <dbReference type="ARBA" id="ARBA00023163"/>
    </source>
</evidence>
<evidence type="ECO:0000256" key="2">
    <source>
        <dbReference type="ARBA" id="ARBA00022473"/>
    </source>
</evidence>
<keyword evidence="7" id="KW-0539">Nucleus</keyword>
<dbReference type="GO" id="GO:0045467">
    <property type="term" value="P:R7 cell development"/>
    <property type="evidence" value="ECO:0007669"/>
    <property type="project" value="UniProtKB-ARBA"/>
</dbReference>
<dbReference type="SUPFAM" id="SSF54695">
    <property type="entry name" value="POZ domain"/>
    <property type="match status" value="1"/>
</dbReference>
<evidence type="ECO:0000256" key="9">
    <source>
        <dbReference type="PROSITE-ProRule" id="PRU00042"/>
    </source>
</evidence>
<feature type="compositionally biased region" description="Low complexity" evidence="10">
    <location>
        <begin position="162"/>
        <end position="174"/>
    </location>
</feature>
<reference evidence="13 14" key="1">
    <citation type="submission" date="2024-03" db="EMBL/GenBank/DDBJ databases">
        <title>Adaptation during the transition from Ophiocordyceps entomopathogen to insect associate is accompanied by gene loss and intensified selection.</title>
        <authorList>
            <person name="Ward C.M."/>
            <person name="Onetto C.A."/>
            <person name="Borneman A.R."/>
        </authorList>
    </citation>
    <scope>NUCLEOTIDE SEQUENCE [LARGE SCALE GENOMIC DNA]</scope>
    <source>
        <strain evidence="13">AWRI1</strain>
        <tissue evidence="13">Single Adult Female</tissue>
    </source>
</reference>
<dbReference type="GO" id="GO:0048813">
    <property type="term" value="P:dendrite morphogenesis"/>
    <property type="evidence" value="ECO:0007669"/>
    <property type="project" value="UniProtKB-ARBA"/>
</dbReference>
<dbReference type="EMBL" id="JBBCAQ010000036">
    <property type="protein sequence ID" value="KAK7575467.1"/>
    <property type="molecule type" value="Genomic_DNA"/>
</dbReference>
<feature type="domain" description="C2H2-type" evidence="12">
    <location>
        <begin position="389"/>
        <end position="416"/>
    </location>
</feature>
<dbReference type="Gene3D" id="3.30.710.10">
    <property type="entry name" value="Potassium Channel Kv1.1, Chain A"/>
    <property type="match status" value="1"/>
</dbReference>
<keyword evidence="3" id="KW-0221">Differentiation</keyword>
<evidence type="ECO:0000256" key="5">
    <source>
        <dbReference type="ARBA" id="ARBA00023015"/>
    </source>
</evidence>
<dbReference type="Pfam" id="PF00651">
    <property type="entry name" value="BTB"/>
    <property type="match status" value="1"/>
</dbReference>
<keyword evidence="14" id="KW-1185">Reference proteome</keyword>
<dbReference type="SMART" id="SM00355">
    <property type="entry name" value="ZnF_C2H2"/>
    <property type="match status" value="2"/>
</dbReference>
<comment type="caution">
    <text evidence="13">The sequence shown here is derived from an EMBL/GenBank/DDBJ whole genome shotgun (WGS) entry which is preliminary data.</text>
</comment>
<feature type="region of interest" description="Disordered" evidence="10">
    <location>
        <begin position="128"/>
        <end position="174"/>
    </location>
</feature>
<dbReference type="AlphaFoldDB" id="A0AAN9T5X2"/>
<dbReference type="SMART" id="SM00225">
    <property type="entry name" value="BTB"/>
    <property type="match status" value="1"/>
</dbReference>
<evidence type="ECO:0000259" key="11">
    <source>
        <dbReference type="PROSITE" id="PS50097"/>
    </source>
</evidence>
<evidence type="ECO:0000256" key="8">
    <source>
        <dbReference type="ARBA" id="ARBA00037382"/>
    </source>
</evidence>
<keyword evidence="9" id="KW-0863">Zinc-finger</keyword>
<dbReference type="PROSITE" id="PS00028">
    <property type="entry name" value="ZINC_FINGER_C2H2_1"/>
    <property type="match status" value="2"/>
</dbReference>
<dbReference type="PANTHER" id="PTHR23110:SF111">
    <property type="entry name" value="LONGITUDINALS LACKING PROTEIN, ISOFORMS F_I_K_T"/>
    <property type="match status" value="1"/>
</dbReference>
<keyword evidence="2" id="KW-0217">Developmental protein</keyword>
<dbReference type="CDD" id="cd18315">
    <property type="entry name" value="BTB_POZ_BAB-like"/>
    <property type="match status" value="1"/>
</dbReference>
<accession>A0AAN9T5X2</accession>
<comment type="function">
    <text evidence="8">Putative transcription factor required for axon growth and guidance in the central and peripheral nervous systems. Repels CNS axons away from the midline by promoting the expression of the midline repellent sli and its receptor robo.</text>
</comment>
<dbReference type="InterPro" id="IPR013087">
    <property type="entry name" value="Znf_C2H2_type"/>
</dbReference>
<dbReference type="GO" id="GO:0007526">
    <property type="term" value="P:larval somatic muscle development"/>
    <property type="evidence" value="ECO:0007669"/>
    <property type="project" value="UniProtKB-ARBA"/>
</dbReference>
<dbReference type="GO" id="GO:0016199">
    <property type="term" value="P:axon midline choice point recognition"/>
    <property type="evidence" value="ECO:0007669"/>
    <property type="project" value="UniProtKB-ARBA"/>
</dbReference>
<feature type="region of interest" description="Disordered" evidence="10">
    <location>
        <begin position="441"/>
        <end position="462"/>
    </location>
</feature>
<dbReference type="GO" id="GO:0045476">
    <property type="term" value="P:nurse cell apoptotic process"/>
    <property type="evidence" value="ECO:0007669"/>
    <property type="project" value="UniProtKB-ARBA"/>
</dbReference>
<dbReference type="InterPro" id="IPR011333">
    <property type="entry name" value="SKP1/BTB/POZ_sf"/>
</dbReference>
<feature type="compositionally biased region" description="Polar residues" evidence="10">
    <location>
        <begin position="453"/>
        <end position="462"/>
    </location>
</feature>
<dbReference type="Proteomes" id="UP001367676">
    <property type="component" value="Unassembled WGS sequence"/>
</dbReference>
<evidence type="ECO:0000256" key="10">
    <source>
        <dbReference type="SAM" id="MobiDB-lite"/>
    </source>
</evidence>
<feature type="domain" description="BTB" evidence="11">
    <location>
        <begin position="33"/>
        <end position="98"/>
    </location>
</feature>
<gene>
    <name evidence="13" type="ORF">V9T40_011753</name>
</gene>
<sequence length="462" mass="51406">MDTSGQVFSLKWNNYLSHIMDAFELLRSEENLVDVTLSCEGYKIKAHKMLLSACSSYFKDLFKDNPCKHPIVVFRNVKFYDLRALIDFIYQGEVNVMQDQLSSFLATAKFLEVKGLADNNFNSAYDKSTNLESESFDEENLNEPVKEEEEDDGEEEENLSDASQYAQSAYPSESSSAPYQLSIIPINTDVPQMSPEYYVSAKKKRKVEHEEEMYLQRRHYVTSAINKPMVAAAMAAAASATARNSGGGGGGSSSGGSCSVNELSAIGFKTKQSIEIFPVPVVKAEPVDEHYNAEHAVASATNESKRIDRLPECEIQTVNVDSKPKIKDATGVAEDLYTKTHMELSHWLSSLNNGGDGSSETISNESGVTMSNRKSVDANVDYSQQRHRYICNICGATYKHLRNLRAHCHLHYGKTRCNLCNKVLCNISYFKKHLQQQHGMLSTKKTDAKNVPSPATTLNSSS</sequence>
<evidence type="ECO:0008006" key="15">
    <source>
        <dbReference type="Google" id="ProtNLM"/>
    </source>
</evidence>
<organism evidence="13 14">
    <name type="scientific">Parthenolecanium corni</name>
    <dbReference type="NCBI Taxonomy" id="536013"/>
    <lineage>
        <taxon>Eukaryota</taxon>
        <taxon>Metazoa</taxon>
        <taxon>Ecdysozoa</taxon>
        <taxon>Arthropoda</taxon>
        <taxon>Hexapoda</taxon>
        <taxon>Insecta</taxon>
        <taxon>Pterygota</taxon>
        <taxon>Neoptera</taxon>
        <taxon>Paraneoptera</taxon>
        <taxon>Hemiptera</taxon>
        <taxon>Sternorrhyncha</taxon>
        <taxon>Coccoidea</taxon>
        <taxon>Coccidae</taxon>
        <taxon>Parthenolecanium</taxon>
    </lineage>
</organism>
<evidence type="ECO:0000256" key="7">
    <source>
        <dbReference type="ARBA" id="ARBA00023242"/>
    </source>
</evidence>
<dbReference type="PANTHER" id="PTHR23110">
    <property type="entry name" value="BTB DOMAIN TRANSCRIPTION FACTOR"/>
    <property type="match status" value="1"/>
</dbReference>
<comment type="subcellular location">
    <subcellularLocation>
        <location evidence="1">Nucleus</location>
    </subcellularLocation>
</comment>